<dbReference type="HAMAP" id="MF_01120">
    <property type="entry name" value="LysK"/>
    <property type="match status" value="1"/>
</dbReference>
<feature type="binding site" evidence="8">
    <location>
        <position position="103"/>
    </location>
    <ligand>
        <name>Zn(2+)</name>
        <dbReference type="ChEBI" id="CHEBI:29105"/>
        <label>2</label>
    </ligand>
</feature>
<evidence type="ECO:0000256" key="6">
    <source>
        <dbReference type="ARBA" id="ARBA00023154"/>
    </source>
</evidence>
<proteinExistence type="inferred from homology"/>
<comment type="similarity">
    <text evidence="8">Belongs to the peptidase M20A family. LysK subfamily.</text>
</comment>
<name>A0ABD6D388_9EURY</name>
<dbReference type="GO" id="GO:0016811">
    <property type="term" value="F:hydrolase activity, acting on carbon-nitrogen (but not peptide) bonds, in linear amides"/>
    <property type="evidence" value="ECO:0007669"/>
    <property type="project" value="UniProtKB-UniRule"/>
</dbReference>
<comment type="catalytic activity">
    <reaction evidence="8">
        <text>[amino-group carrier protein]-C-terminal-gamma-(L-lysyl)-L-glutamate + H2O = [amino-group carrier protein]-C-terminal-L-glutamate + L-lysine</text>
        <dbReference type="Rhea" id="RHEA:48684"/>
        <dbReference type="Rhea" id="RHEA-COMP:9693"/>
        <dbReference type="Rhea" id="RHEA-COMP:9715"/>
        <dbReference type="ChEBI" id="CHEBI:15377"/>
        <dbReference type="ChEBI" id="CHEBI:32551"/>
        <dbReference type="ChEBI" id="CHEBI:78525"/>
        <dbReference type="ChEBI" id="CHEBI:78526"/>
        <dbReference type="EC" id="3.5.1.130"/>
    </reaction>
</comment>
<dbReference type="InterPro" id="IPR050072">
    <property type="entry name" value="Peptidase_M20A"/>
</dbReference>
<dbReference type="Proteomes" id="UP001597052">
    <property type="component" value="Unassembled WGS sequence"/>
</dbReference>
<dbReference type="GO" id="GO:0008270">
    <property type="term" value="F:zinc ion binding"/>
    <property type="evidence" value="ECO:0007669"/>
    <property type="project" value="UniProtKB-UniRule"/>
</dbReference>
<dbReference type="InterPro" id="IPR010175">
    <property type="entry name" value="LysK"/>
</dbReference>
<dbReference type="SUPFAM" id="SSF53187">
    <property type="entry name" value="Zn-dependent exopeptidases"/>
    <property type="match status" value="1"/>
</dbReference>
<evidence type="ECO:0000256" key="8">
    <source>
        <dbReference type="HAMAP-Rule" id="MF_01120"/>
    </source>
</evidence>
<feature type="binding site" evidence="8">
    <location>
        <position position="103"/>
    </location>
    <ligand>
        <name>Zn(2+)</name>
        <dbReference type="ChEBI" id="CHEBI:29105"/>
        <label>1</label>
    </ligand>
</feature>
<keyword evidence="1 8" id="KW-0963">Cytoplasm</keyword>
<dbReference type="GO" id="GO:0019878">
    <property type="term" value="P:lysine biosynthetic process via aminoadipic acid"/>
    <property type="evidence" value="ECO:0007669"/>
    <property type="project" value="UniProtKB-UniRule"/>
</dbReference>
<evidence type="ECO:0000256" key="4">
    <source>
        <dbReference type="ARBA" id="ARBA00022801"/>
    </source>
</evidence>
<dbReference type="RefSeq" id="WP_256397502.1">
    <property type="nucleotide sequence ID" value="NZ_JANHDJ010000007.1"/>
</dbReference>
<dbReference type="InterPro" id="IPR001261">
    <property type="entry name" value="ArgE/DapE_CS"/>
</dbReference>
<evidence type="ECO:0000256" key="7">
    <source>
        <dbReference type="ARBA" id="ARBA00023285"/>
    </source>
</evidence>
<dbReference type="EC" id="3.5.1.130" evidence="8"/>
<evidence type="ECO:0000256" key="2">
    <source>
        <dbReference type="ARBA" id="ARBA00022605"/>
    </source>
</evidence>
<keyword evidence="5 8" id="KW-0862">Zinc</keyword>
<accession>A0ABD6D388</accession>
<dbReference type="EC" id="3.5.1.132" evidence="8"/>
<dbReference type="PANTHER" id="PTHR43808">
    <property type="entry name" value="ACETYLORNITHINE DEACETYLASE"/>
    <property type="match status" value="1"/>
</dbReference>
<dbReference type="NCBIfam" id="NF003367">
    <property type="entry name" value="PRK04443.1"/>
    <property type="match status" value="1"/>
</dbReference>
<evidence type="ECO:0000256" key="5">
    <source>
        <dbReference type="ARBA" id="ARBA00022833"/>
    </source>
</evidence>
<dbReference type="PANTHER" id="PTHR43808:SF28">
    <property type="entry name" value="[LYSW]-LYSINE_[LYSW]-ORNITHINE HYDROLASE"/>
    <property type="match status" value="1"/>
</dbReference>
<dbReference type="PROSITE" id="PS00758">
    <property type="entry name" value="ARGE_DAPE_CPG2_1"/>
    <property type="match status" value="1"/>
</dbReference>
<feature type="binding site" evidence="8">
    <location>
        <position position="330"/>
    </location>
    <ligand>
        <name>Zn(2+)</name>
        <dbReference type="ChEBI" id="CHEBI:29105"/>
        <label>2</label>
    </ligand>
</feature>
<feature type="binding site" evidence="8">
    <location>
        <position position="152"/>
    </location>
    <ligand>
        <name>Zn(2+)</name>
        <dbReference type="ChEBI" id="CHEBI:29105"/>
        <label>1</label>
    </ligand>
</feature>
<comment type="pathway">
    <text evidence="8">Amino-acid biosynthesis; L-arginine biosynthesis.</text>
</comment>
<feature type="active site" evidence="8">
    <location>
        <position position="77"/>
    </location>
</feature>
<comment type="cofactor">
    <cofactor evidence="8">
        <name>Zn(2+)</name>
        <dbReference type="ChEBI" id="CHEBI:29105"/>
    </cofactor>
    <cofactor evidence="8">
        <name>Co(2+)</name>
        <dbReference type="ChEBI" id="CHEBI:48828"/>
    </cofactor>
    <text evidence="8">Binds 2 Zn(2+) or Co(2+) ions per subunit.</text>
</comment>
<evidence type="ECO:0000256" key="3">
    <source>
        <dbReference type="ARBA" id="ARBA00022723"/>
    </source>
</evidence>
<evidence type="ECO:0000313" key="9">
    <source>
        <dbReference type="EMBL" id="MFD1640498.1"/>
    </source>
</evidence>
<keyword evidence="4 8" id="KW-0378">Hydrolase</keyword>
<keyword evidence="8" id="KW-0055">Arginine biosynthesis</keyword>
<dbReference type="GO" id="GO:0042450">
    <property type="term" value="P:L-arginine biosynthetic process via ornithine"/>
    <property type="evidence" value="ECO:0007669"/>
    <property type="project" value="UniProtKB-UniRule"/>
</dbReference>
<evidence type="ECO:0000313" key="10">
    <source>
        <dbReference type="Proteomes" id="UP001597052"/>
    </source>
</evidence>
<keyword evidence="7 8" id="KW-0170">Cobalt</keyword>
<feature type="binding site" evidence="8">
    <location>
        <position position="75"/>
    </location>
    <ligand>
        <name>Zn(2+)</name>
        <dbReference type="ChEBI" id="CHEBI:29105"/>
        <label>1</label>
    </ligand>
</feature>
<keyword evidence="2 8" id="KW-0028">Amino-acid biosynthesis</keyword>
<dbReference type="AlphaFoldDB" id="A0ABD6D388"/>
<dbReference type="EMBL" id="JBHUDM010000001">
    <property type="protein sequence ID" value="MFD1640498.1"/>
    <property type="molecule type" value="Genomic_DNA"/>
</dbReference>
<gene>
    <name evidence="8" type="primary">lysK</name>
    <name evidence="9" type="ORF">ACFSBW_01235</name>
</gene>
<comment type="pathway">
    <text evidence="8">Amino-acid biosynthesis; L-lysine biosynthesis via AAA pathway; L-lysine from L-alpha-aminoadipate (Thermus route): step 5/5.</text>
</comment>
<feature type="binding site" evidence="8">
    <location>
        <position position="129"/>
    </location>
    <ligand>
        <name>Zn(2+)</name>
        <dbReference type="ChEBI" id="CHEBI:29105"/>
        <label>2</label>
    </ligand>
</feature>
<keyword evidence="10" id="KW-1185">Reference proteome</keyword>
<feature type="active site" description="Proton acceptor" evidence="8">
    <location>
        <position position="128"/>
    </location>
</feature>
<dbReference type="InterPro" id="IPR002933">
    <property type="entry name" value="Peptidase_M20"/>
</dbReference>
<comment type="catalytic activity">
    <reaction evidence="8">
        <text>[amino-group carrier protein]-C-terminal-gamma-(L-ornithyl)-L-glutamate + H2O = [amino-group carrier protein]-C-terminal-L-glutamate + L-ornithine</text>
        <dbReference type="Rhea" id="RHEA:52676"/>
        <dbReference type="Rhea" id="RHEA-COMP:9693"/>
        <dbReference type="Rhea" id="RHEA-COMP:13328"/>
        <dbReference type="ChEBI" id="CHEBI:15377"/>
        <dbReference type="ChEBI" id="CHEBI:46911"/>
        <dbReference type="ChEBI" id="CHEBI:78525"/>
        <dbReference type="ChEBI" id="CHEBI:136763"/>
        <dbReference type="EC" id="3.5.1.132"/>
    </reaction>
</comment>
<sequence length="369" mass="40222">MAVEASESVLDHPAVDTEGRELLTELVSIPSVSGNETEAAEALAAFFERHDREVWIDDIGNVRAPGDDTILLTSHIDTVPGDIPVEIKDGEEGPELWGRGSVDATGPLAAMAIAAVETGASFVGVVGEESTSRGAWHLIENREAPEAIINGEPSGWDGITLGYRGLLEGTYVATSESGHTSRPDPNAIQHAMSWWERVEDVFEPDEWIPVFEQVTTKPVEFEGGISVDGLSMESTMEFQLRVPPERTPEEVRELSDAELETGTVNWTEFIPAVMTSPRSEVARLFRVAIREQGGDPRLLRKTGTADMNIYADEWGCPIVSYGPGDSNLDHTPHEHLSLAEFDHSIDVLIEVCEQLGVETGDSKHSEPTE</sequence>
<dbReference type="Pfam" id="PF01546">
    <property type="entry name" value="Peptidase_M20"/>
    <property type="match status" value="1"/>
</dbReference>
<dbReference type="GO" id="GO:0005737">
    <property type="term" value="C:cytoplasm"/>
    <property type="evidence" value="ECO:0007669"/>
    <property type="project" value="UniProtKB-SubCell"/>
</dbReference>
<dbReference type="Gene3D" id="3.40.630.10">
    <property type="entry name" value="Zn peptidases"/>
    <property type="match status" value="2"/>
</dbReference>
<comment type="subcellular location">
    <subcellularLocation>
        <location evidence="8">Cytoplasm</location>
    </subcellularLocation>
</comment>
<reference evidence="9 10" key="1">
    <citation type="journal article" date="2019" name="Int. J. Syst. Evol. Microbiol.">
        <title>The Global Catalogue of Microorganisms (GCM) 10K type strain sequencing project: providing services to taxonomists for standard genome sequencing and annotation.</title>
        <authorList>
            <consortium name="The Broad Institute Genomics Platform"/>
            <consortium name="The Broad Institute Genome Sequencing Center for Infectious Disease"/>
            <person name="Wu L."/>
            <person name="Ma J."/>
        </authorList>
    </citation>
    <scope>NUCLEOTIDE SEQUENCE [LARGE SCALE GENOMIC DNA]</scope>
    <source>
        <strain evidence="9 10">CGMCC 1.10593</strain>
    </source>
</reference>
<evidence type="ECO:0000256" key="1">
    <source>
        <dbReference type="ARBA" id="ARBA00022490"/>
    </source>
</evidence>
<dbReference type="GO" id="GO:0050897">
    <property type="term" value="F:cobalt ion binding"/>
    <property type="evidence" value="ECO:0007669"/>
    <property type="project" value="UniProtKB-UniRule"/>
</dbReference>
<keyword evidence="3 8" id="KW-0479">Metal-binding</keyword>
<organism evidence="9 10">
    <name type="scientific">Halohasta litorea</name>
    <dbReference type="NCBI Taxonomy" id="869891"/>
    <lineage>
        <taxon>Archaea</taxon>
        <taxon>Methanobacteriati</taxon>
        <taxon>Methanobacteriota</taxon>
        <taxon>Stenosarchaea group</taxon>
        <taxon>Halobacteria</taxon>
        <taxon>Halobacteriales</taxon>
        <taxon>Haloferacaceae</taxon>
        <taxon>Halohasta</taxon>
    </lineage>
</organism>
<comment type="function">
    <text evidence="8">Catalyzes the release of L-lysine from [LysW]-gamma-L-lysine and the release of L-ornithine from [LysW]-L-ornithine.</text>
</comment>
<dbReference type="NCBIfam" id="TIGR01902">
    <property type="entry name" value="dapE-lys-deAc"/>
    <property type="match status" value="1"/>
</dbReference>
<keyword evidence="6 8" id="KW-0457">Lysine biosynthesis</keyword>
<comment type="caution">
    <text evidence="9">The sequence shown here is derived from an EMBL/GenBank/DDBJ whole genome shotgun (WGS) entry which is preliminary data.</text>
</comment>
<protein>
    <recommendedName>
        <fullName evidence="8">Putative [LysW]-lysine/[LysW]-ornithine hydrolase</fullName>
        <ecNumber evidence="8">3.5.1.130</ecNumber>
        <ecNumber evidence="8">3.5.1.132</ecNumber>
    </recommendedName>
</protein>